<evidence type="ECO:0000256" key="3">
    <source>
        <dbReference type="ARBA" id="ARBA00023136"/>
    </source>
</evidence>
<feature type="transmembrane region" description="Helical" evidence="4">
    <location>
        <begin position="108"/>
        <end position="128"/>
    </location>
</feature>
<evidence type="ECO:0000313" key="6">
    <source>
        <dbReference type="EMBL" id="SOY66966.1"/>
    </source>
</evidence>
<dbReference type="PANTHER" id="PTHR11360">
    <property type="entry name" value="MONOCARBOXYLATE TRANSPORTER"/>
    <property type="match status" value="1"/>
</dbReference>
<dbReference type="Gene3D" id="1.20.1250.20">
    <property type="entry name" value="MFS general substrate transporter like domains"/>
    <property type="match status" value="2"/>
</dbReference>
<proteinExistence type="predicted"/>
<feature type="domain" description="Major facilitator superfamily (MFS) profile" evidence="5">
    <location>
        <begin position="1"/>
        <end position="413"/>
    </location>
</feature>
<dbReference type="PANTHER" id="PTHR11360:SF304">
    <property type="entry name" value="MFS DOMAIN-CONTAINING PROTEIN"/>
    <property type="match status" value="1"/>
</dbReference>
<dbReference type="InterPro" id="IPR036259">
    <property type="entry name" value="MFS_trans_sf"/>
</dbReference>
<comment type="caution">
    <text evidence="6">The sequence shown here is derived from an EMBL/GenBank/DDBJ whole genome shotgun (WGS) entry which is preliminary data.</text>
</comment>
<dbReference type="InterPro" id="IPR020846">
    <property type="entry name" value="MFS_dom"/>
</dbReference>
<evidence type="ECO:0000256" key="4">
    <source>
        <dbReference type="SAM" id="Phobius"/>
    </source>
</evidence>
<keyword evidence="3 4" id="KW-0472">Membrane</keyword>
<name>A0A375CBK3_9BURK</name>
<evidence type="ECO:0000256" key="1">
    <source>
        <dbReference type="ARBA" id="ARBA00022692"/>
    </source>
</evidence>
<gene>
    <name evidence="6" type="ORF">CBM2587_B80243</name>
</gene>
<dbReference type="InterPro" id="IPR026355">
    <property type="entry name" value="Oxa/Form_antiport"/>
</dbReference>
<evidence type="ECO:0000256" key="2">
    <source>
        <dbReference type="ARBA" id="ARBA00022989"/>
    </source>
</evidence>
<dbReference type="PROSITE" id="PS50850">
    <property type="entry name" value="MFS"/>
    <property type="match status" value="1"/>
</dbReference>
<dbReference type="SUPFAM" id="SSF103473">
    <property type="entry name" value="MFS general substrate transporter"/>
    <property type="match status" value="1"/>
</dbReference>
<feature type="transmembrane region" description="Helical" evidence="4">
    <location>
        <begin position="301"/>
        <end position="318"/>
    </location>
</feature>
<feature type="transmembrane region" description="Helical" evidence="4">
    <location>
        <begin position="12"/>
        <end position="32"/>
    </location>
</feature>
<dbReference type="OrthoDB" id="8830981at2"/>
<dbReference type="RefSeq" id="WP_116358851.1">
    <property type="nucleotide sequence ID" value="NZ_LT976854.1"/>
</dbReference>
<feature type="transmembrane region" description="Helical" evidence="4">
    <location>
        <begin position="224"/>
        <end position="246"/>
    </location>
</feature>
<feature type="transmembrane region" description="Helical" evidence="4">
    <location>
        <begin position="83"/>
        <end position="102"/>
    </location>
</feature>
<feature type="transmembrane region" description="Helical" evidence="4">
    <location>
        <begin position="324"/>
        <end position="343"/>
    </location>
</feature>
<sequence>MELQQTESTSRFASPWVQLVFGVICMAMIANMQYGWTLFVNPIDDKYGWGRTAIQVAFTIFVVTETWLVPIEGYLVDKYGPRPVVVGGGLLCAVAWALNSVASSLPMLYFAAAIGGLGAGAVYGTCVGNALKWFPNRRGLAAGITAAGFGAGSALTVVPIANMIKTSGYEAAFLWFGLGQGLVVFILGMALYPPSARILSEVKTTLKAAATYNASPREVLKSPIFWVMYAMFVMMAAGGLMATAQLGPIAKDFGLHEAPISILGLTLPALTFALTIDRVLNGLTRPFFGWISDHIGRERTMFFAFGVEAVGILLLSKYGYHPVAFVILTGVVFFAWGEIYSLFPATCGDTFGPKFAATNAGLLYTAKGTAALLVPFSSVITAATGSWHAVFMVASGMAALTAVMALFVLKPMREAHVRKYVHANTAAPMGYRTVPEDLT</sequence>
<dbReference type="AlphaFoldDB" id="A0A375CBK3"/>
<evidence type="ECO:0000259" key="5">
    <source>
        <dbReference type="PROSITE" id="PS50850"/>
    </source>
</evidence>
<feature type="transmembrane region" description="Helical" evidence="4">
    <location>
        <begin position="364"/>
        <end position="383"/>
    </location>
</feature>
<dbReference type="NCBIfam" id="TIGR04259">
    <property type="entry name" value="oxa_formateAnti"/>
    <property type="match status" value="1"/>
</dbReference>
<dbReference type="GO" id="GO:0016020">
    <property type="term" value="C:membrane"/>
    <property type="evidence" value="ECO:0007669"/>
    <property type="project" value="InterPro"/>
</dbReference>
<dbReference type="EMBL" id="OFSQ01000037">
    <property type="protein sequence ID" value="SOY66966.1"/>
    <property type="molecule type" value="Genomic_DNA"/>
</dbReference>
<keyword evidence="1 4" id="KW-0812">Transmembrane</keyword>
<feature type="transmembrane region" description="Helical" evidence="4">
    <location>
        <begin position="52"/>
        <end position="71"/>
    </location>
</feature>
<dbReference type="InterPro" id="IPR011701">
    <property type="entry name" value="MFS"/>
</dbReference>
<dbReference type="GO" id="GO:0019531">
    <property type="term" value="F:oxalate transmembrane transporter activity"/>
    <property type="evidence" value="ECO:0007669"/>
    <property type="project" value="InterPro"/>
</dbReference>
<dbReference type="Proteomes" id="UP000256780">
    <property type="component" value="Chromosome CBM2587_b"/>
</dbReference>
<feature type="transmembrane region" description="Helical" evidence="4">
    <location>
        <begin position="389"/>
        <end position="409"/>
    </location>
</feature>
<accession>A0A375CBK3</accession>
<feature type="transmembrane region" description="Helical" evidence="4">
    <location>
        <begin position="173"/>
        <end position="192"/>
    </location>
</feature>
<organism evidence="6">
    <name type="scientific">Cupriavidus taiwanensis</name>
    <dbReference type="NCBI Taxonomy" id="164546"/>
    <lineage>
        <taxon>Bacteria</taxon>
        <taxon>Pseudomonadati</taxon>
        <taxon>Pseudomonadota</taxon>
        <taxon>Betaproteobacteria</taxon>
        <taxon>Burkholderiales</taxon>
        <taxon>Burkholderiaceae</taxon>
        <taxon>Cupriavidus</taxon>
    </lineage>
</organism>
<dbReference type="InterPro" id="IPR050327">
    <property type="entry name" value="Proton-linked_MCT"/>
</dbReference>
<feature type="transmembrane region" description="Helical" evidence="4">
    <location>
        <begin position="258"/>
        <end position="280"/>
    </location>
</feature>
<reference evidence="6" key="1">
    <citation type="submission" date="2018-01" db="EMBL/GenBank/DDBJ databases">
        <authorList>
            <person name="Clerissi C."/>
        </authorList>
    </citation>
    <scope>NUCLEOTIDE SEQUENCE</scope>
    <source>
        <strain evidence="6">Cupriavidus sp. LMG 19464</strain>
    </source>
</reference>
<dbReference type="CDD" id="cd17353">
    <property type="entry name" value="MFS_OFA_like"/>
    <property type="match status" value="1"/>
</dbReference>
<dbReference type="Pfam" id="PF07690">
    <property type="entry name" value="MFS_1"/>
    <property type="match status" value="1"/>
</dbReference>
<protein>
    <submittedName>
        <fullName evidence="6">Transporter Major facilitator superfamily MFS_1</fullName>
    </submittedName>
</protein>
<feature type="transmembrane region" description="Helical" evidence="4">
    <location>
        <begin position="140"/>
        <end position="161"/>
    </location>
</feature>
<keyword evidence="2 4" id="KW-1133">Transmembrane helix</keyword>